<dbReference type="KEGG" id="fae:FAES_3092"/>
<protein>
    <recommendedName>
        <fullName evidence="4">Outer membrane protein beta-barrel domain-containing protein</fullName>
    </recommendedName>
</protein>
<evidence type="ECO:0008006" key="4">
    <source>
        <dbReference type="Google" id="ProtNLM"/>
    </source>
</evidence>
<evidence type="ECO:0000313" key="3">
    <source>
        <dbReference type="Proteomes" id="UP000011058"/>
    </source>
</evidence>
<dbReference type="OrthoDB" id="960141at2"/>
<dbReference type="eggNOG" id="ENOG50349M5">
    <property type="taxonomic scope" value="Bacteria"/>
</dbReference>
<dbReference type="HOGENOM" id="CLU_1382321_0_0_10"/>
<evidence type="ECO:0000313" key="2">
    <source>
        <dbReference type="EMBL" id="CCH01101.1"/>
    </source>
</evidence>
<name>I0KAE8_9BACT</name>
<evidence type="ECO:0000256" key="1">
    <source>
        <dbReference type="SAM" id="SignalP"/>
    </source>
</evidence>
<dbReference type="AlphaFoldDB" id="I0KAE8"/>
<proteinExistence type="predicted"/>
<dbReference type="Proteomes" id="UP000011058">
    <property type="component" value="Chromosome"/>
</dbReference>
<feature type="signal peptide" evidence="1">
    <location>
        <begin position="1"/>
        <end position="18"/>
    </location>
</feature>
<dbReference type="EMBL" id="HE796683">
    <property type="protein sequence ID" value="CCH01101.1"/>
    <property type="molecule type" value="Genomic_DNA"/>
</dbReference>
<organism evidence="2 3">
    <name type="scientific">Fibrella aestuarina BUZ 2</name>
    <dbReference type="NCBI Taxonomy" id="1166018"/>
    <lineage>
        <taxon>Bacteria</taxon>
        <taxon>Pseudomonadati</taxon>
        <taxon>Bacteroidota</taxon>
        <taxon>Cytophagia</taxon>
        <taxon>Cytophagales</taxon>
        <taxon>Spirosomataceae</taxon>
        <taxon>Fibrella</taxon>
    </lineage>
</organism>
<sequence>MKTILFACLLLAPLSALAQEQAYEVAVSYGAFTSPSFNQQKARDYFSADFDYHLSRRWTIASGFMTGRFNYFDNTRSNDPTGILYGPDGTNARGYELYGYGMAKYALVKTSGFTLQLGAGIGFFNQRLTYPYRATYATGSSLYTEESSFTDLALPVTLEAYYVFNQRIGLGLKAGGYIEPDFPVVGAHIGPQLRVRL</sequence>
<dbReference type="RefSeq" id="WP_015332200.1">
    <property type="nucleotide sequence ID" value="NC_020054.1"/>
</dbReference>
<reference evidence="2 3" key="1">
    <citation type="journal article" date="2012" name="J. Bacteriol.">
        <title>Genome Sequence of Fibrella aestuarina BUZ 2T, a Filamentous Marine Bacterium.</title>
        <authorList>
            <person name="Filippini M."/>
            <person name="Qi W."/>
            <person name="Blom J."/>
            <person name="Goesmann A."/>
            <person name="Smits T.H."/>
            <person name="Bagheri H.C."/>
        </authorList>
    </citation>
    <scope>NUCLEOTIDE SEQUENCE [LARGE SCALE GENOMIC DNA]</scope>
    <source>
        <strain evidence="3">BUZ 2T</strain>
    </source>
</reference>
<keyword evidence="3" id="KW-1185">Reference proteome</keyword>
<feature type="chain" id="PRO_5003631238" description="Outer membrane protein beta-barrel domain-containing protein" evidence="1">
    <location>
        <begin position="19"/>
        <end position="197"/>
    </location>
</feature>
<accession>I0KAE8</accession>
<keyword evidence="1" id="KW-0732">Signal</keyword>
<gene>
    <name evidence="2" type="ORF">FAES_3092</name>
</gene>